<evidence type="ECO:0000313" key="1">
    <source>
        <dbReference type="EMBL" id="RVW75465.1"/>
    </source>
</evidence>
<sequence length="111" mass="12974">MVGRLRGYTCCKSERNDFCHDLCVFDMILGAYLIETDLIGTFAIRSKATYAYSMRVATLKLLLFRIFLSLFELRLPKLYISHWLKRFPLFRGCSLELINQNCLTCFDAIEN</sequence>
<comment type="caution">
    <text evidence="1">The sequence shown here is derived from an EMBL/GenBank/DDBJ whole genome shotgun (WGS) entry which is preliminary data.</text>
</comment>
<evidence type="ECO:0000313" key="2">
    <source>
        <dbReference type="Proteomes" id="UP000288805"/>
    </source>
</evidence>
<dbReference type="AlphaFoldDB" id="A0A438GTC7"/>
<accession>A0A438GTC7</accession>
<dbReference type="Proteomes" id="UP000288805">
    <property type="component" value="Unassembled WGS sequence"/>
</dbReference>
<dbReference type="EMBL" id="QGNW01000348">
    <property type="protein sequence ID" value="RVW75465.1"/>
    <property type="molecule type" value="Genomic_DNA"/>
</dbReference>
<gene>
    <name evidence="1" type="ORF">CK203_061530</name>
</gene>
<proteinExistence type="predicted"/>
<organism evidence="1 2">
    <name type="scientific">Vitis vinifera</name>
    <name type="common">Grape</name>
    <dbReference type="NCBI Taxonomy" id="29760"/>
    <lineage>
        <taxon>Eukaryota</taxon>
        <taxon>Viridiplantae</taxon>
        <taxon>Streptophyta</taxon>
        <taxon>Embryophyta</taxon>
        <taxon>Tracheophyta</taxon>
        <taxon>Spermatophyta</taxon>
        <taxon>Magnoliopsida</taxon>
        <taxon>eudicotyledons</taxon>
        <taxon>Gunneridae</taxon>
        <taxon>Pentapetalae</taxon>
        <taxon>rosids</taxon>
        <taxon>Vitales</taxon>
        <taxon>Vitaceae</taxon>
        <taxon>Viteae</taxon>
        <taxon>Vitis</taxon>
    </lineage>
</organism>
<reference evidence="1 2" key="1">
    <citation type="journal article" date="2018" name="PLoS Genet.">
        <title>Population sequencing reveals clonal diversity and ancestral inbreeding in the grapevine cultivar Chardonnay.</title>
        <authorList>
            <person name="Roach M.J."/>
            <person name="Johnson D.L."/>
            <person name="Bohlmann J."/>
            <person name="van Vuuren H.J."/>
            <person name="Jones S.J."/>
            <person name="Pretorius I.S."/>
            <person name="Schmidt S.A."/>
            <person name="Borneman A.R."/>
        </authorList>
    </citation>
    <scope>NUCLEOTIDE SEQUENCE [LARGE SCALE GENOMIC DNA]</scope>
    <source>
        <strain evidence="2">cv. Chardonnay</strain>
        <tissue evidence="1">Leaf</tissue>
    </source>
</reference>
<name>A0A438GTC7_VITVI</name>
<protein>
    <submittedName>
        <fullName evidence="1">Uncharacterized protein</fullName>
    </submittedName>
</protein>